<feature type="domain" description="PPM-type phosphatase" evidence="3">
    <location>
        <begin position="1"/>
        <end position="198"/>
    </location>
</feature>
<proteinExistence type="predicted"/>
<dbReference type="InterPro" id="IPR036457">
    <property type="entry name" value="PPM-type-like_dom_sf"/>
</dbReference>
<dbReference type="SMART" id="SM00331">
    <property type="entry name" value="PP2C_SIG"/>
    <property type="match status" value="1"/>
</dbReference>
<evidence type="ECO:0000313" key="5">
    <source>
        <dbReference type="Proteomes" id="UP000095255"/>
    </source>
</evidence>
<dbReference type="AlphaFoldDB" id="A0A1E5L6Y2"/>
<keyword evidence="2" id="KW-0812">Transmembrane</keyword>
<dbReference type="STRING" id="1390249.BHU72_03235"/>
<dbReference type="InterPro" id="IPR052016">
    <property type="entry name" value="Bact_Sigma-Reg"/>
</dbReference>
<evidence type="ECO:0000259" key="3">
    <source>
        <dbReference type="SMART" id="SM00331"/>
    </source>
</evidence>
<evidence type="ECO:0000256" key="2">
    <source>
        <dbReference type="SAM" id="Phobius"/>
    </source>
</evidence>
<dbReference type="InterPro" id="IPR001932">
    <property type="entry name" value="PPM-type_phosphatase-like_dom"/>
</dbReference>
<dbReference type="PANTHER" id="PTHR43156">
    <property type="entry name" value="STAGE II SPORULATION PROTEIN E-RELATED"/>
    <property type="match status" value="1"/>
</dbReference>
<keyword evidence="5" id="KW-1185">Reference proteome</keyword>
<dbReference type="Proteomes" id="UP000095255">
    <property type="component" value="Unassembled WGS sequence"/>
</dbReference>
<organism evidence="4 5">
    <name type="scientific">Desulfuribacillus stibiiarsenatis</name>
    <dbReference type="NCBI Taxonomy" id="1390249"/>
    <lineage>
        <taxon>Bacteria</taxon>
        <taxon>Bacillati</taxon>
        <taxon>Bacillota</taxon>
        <taxon>Desulfuribacillia</taxon>
        <taxon>Desulfuribacillales</taxon>
        <taxon>Desulfuribacillaceae</taxon>
        <taxon>Desulfuribacillus</taxon>
    </lineage>
</organism>
<dbReference type="GO" id="GO:0016791">
    <property type="term" value="F:phosphatase activity"/>
    <property type="evidence" value="ECO:0007669"/>
    <property type="project" value="TreeGrafter"/>
</dbReference>
<comment type="caution">
    <text evidence="4">The sequence shown here is derived from an EMBL/GenBank/DDBJ whole genome shotgun (WGS) entry which is preliminary data.</text>
</comment>
<feature type="transmembrane region" description="Helical" evidence="2">
    <location>
        <begin position="12"/>
        <end position="33"/>
    </location>
</feature>
<accession>A0A1E5L6Y2</accession>
<protein>
    <recommendedName>
        <fullName evidence="3">PPM-type phosphatase domain-containing protein</fullName>
    </recommendedName>
</protein>
<evidence type="ECO:0000313" key="4">
    <source>
        <dbReference type="EMBL" id="OEH85808.1"/>
    </source>
</evidence>
<dbReference type="EMBL" id="MJAT01000012">
    <property type="protein sequence ID" value="OEH85808.1"/>
    <property type="molecule type" value="Genomic_DNA"/>
</dbReference>
<reference evidence="4 5" key="1">
    <citation type="submission" date="2016-09" db="EMBL/GenBank/DDBJ databases">
        <title>Desulfuribacillus arsenicus sp. nov., an obligately anaerobic, dissimilatory arsenic- and antimonate-reducing bacterium isolated from anoxic sediments.</title>
        <authorList>
            <person name="Abin C.A."/>
            <person name="Hollibaugh J.T."/>
        </authorList>
    </citation>
    <scope>NUCLEOTIDE SEQUENCE [LARGE SCALE GENOMIC DNA]</scope>
    <source>
        <strain evidence="4 5">MLFW-2</strain>
    </source>
</reference>
<dbReference type="Gene3D" id="3.60.40.10">
    <property type="entry name" value="PPM-type phosphatase domain"/>
    <property type="match status" value="1"/>
</dbReference>
<dbReference type="SUPFAM" id="SSF81606">
    <property type="entry name" value="PP2C-like"/>
    <property type="match status" value="1"/>
</dbReference>
<gene>
    <name evidence="4" type="ORF">BHU72_03235</name>
</gene>
<dbReference type="PANTHER" id="PTHR43156:SF14">
    <property type="entry name" value="PHOSPHOSERINE PHOSPHATASE RSBP"/>
    <property type="match status" value="1"/>
</dbReference>
<dbReference type="Pfam" id="PF07228">
    <property type="entry name" value="SpoIIE"/>
    <property type="match status" value="1"/>
</dbReference>
<keyword evidence="2" id="KW-1133">Transmembrane helix</keyword>
<evidence type="ECO:0000256" key="1">
    <source>
        <dbReference type="ARBA" id="ARBA00022801"/>
    </source>
</evidence>
<keyword evidence="1" id="KW-0378">Hydrolase</keyword>
<keyword evidence="2" id="KW-0472">Membrane</keyword>
<sequence>MYAWYKIDKYRYGIILYDVMGHGLSAALVSMSIRSLLRGIISKYQEPTQVIRELNYHIYNLFQDNERFSSFFFTTLYILVDSYKKEIQYANAGHPPGLLLSNDGTLQILDKGCIPCGIYSKISIDKGVFHYQPKAKILIYTDGLIDSVDSLGVKPTSVVEQCFSQQRGTNSRNTIQNIRQLIKENKRNDDICIVCATLA</sequence>
<name>A0A1E5L6Y2_9FIRM</name>